<gene>
    <name evidence="15" type="ORF">DFP86_10130</name>
</gene>
<keyword evidence="7" id="KW-0479">Metal-binding</keyword>
<feature type="transmembrane region" description="Helical" evidence="13">
    <location>
        <begin position="53"/>
        <end position="76"/>
    </location>
</feature>
<dbReference type="Proteomes" id="UP000295611">
    <property type="component" value="Unassembled WGS sequence"/>
</dbReference>
<evidence type="ECO:0000256" key="7">
    <source>
        <dbReference type="ARBA" id="ARBA00022723"/>
    </source>
</evidence>
<dbReference type="GO" id="GO:0006508">
    <property type="term" value="P:proteolysis"/>
    <property type="evidence" value="ECO:0007669"/>
    <property type="project" value="UniProtKB-KW"/>
</dbReference>
<comment type="caution">
    <text evidence="15">The sequence shown here is derived from an EMBL/GenBank/DDBJ whole genome shotgun (WGS) entry which is preliminary data.</text>
</comment>
<evidence type="ECO:0000256" key="4">
    <source>
        <dbReference type="ARBA" id="ARBA00022475"/>
    </source>
</evidence>
<dbReference type="AlphaFoldDB" id="A0A4R7BF36"/>
<evidence type="ECO:0000256" key="8">
    <source>
        <dbReference type="ARBA" id="ARBA00022801"/>
    </source>
</evidence>
<comment type="similarity">
    <text evidence="3">Belongs to the peptidase M50B family.</text>
</comment>
<evidence type="ECO:0000313" key="15">
    <source>
        <dbReference type="EMBL" id="TDR82645.1"/>
    </source>
</evidence>
<evidence type="ECO:0000256" key="12">
    <source>
        <dbReference type="ARBA" id="ARBA00023136"/>
    </source>
</evidence>
<feature type="domain" description="Peptidase M50" evidence="14">
    <location>
        <begin position="136"/>
        <end position="166"/>
    </location>
</feature>
<dbReference type="PANTHER" id="PTHR35864">
    <property type="entry name" value="ZINC METALLOPROTEASE MJ0611-RELATED"/>
    <property type="match status" value="1"/>
</dbReference>
<dbReference type="GO" id="GO:0046872">
    <property type="term" value="F:metal ion binding"/>
    <property type="evidence" value="ECO:0007669"/>
    <property type="project" value="UniProtKB-KW"/>
</dbReference>
<dbReference type="Pfam" id="PF02163">
    <property type="entry name" value="Peptidase_M50"/>
    <property type="match status" value="2"/>
</dbReference>
<evidence type="ECO:0000256" key="10">
    <source>
        <dbReference type="ARBA" id="ARBA00022989"/>
    </source>
</evidence>
<evidence type="ECO:0000256" key="5">
    <source>
        <dbReference type="ARBA" id="ARBA00022670"/>
    </source>
</evidence>
<feature type="domain" description="Peptidase M50" evidence="14">
    <location>
        <begin position="14"/>
        <end position="116"/>
    </location>
</feature>
<dbReference type="RefSeq" id="WP_133677979.1">
    <property type="nucleotide sequence ID" value="NZ_SNZP01000001.1"/>
</dbReference>
<comment type="cofactor">
    <cofactor evidence="1">
        <name>Zn(2+)</name>
        <dbReference type="ChEBI" id="CHEBI:29105"/>
    </cofactor>
</comment>
<dbReference type="InterPro" id="IPR044537">
    <property type="entry name" value="Rip2-like"/>
</dbReference>
<dbReference type="CDD" id="cd06158">
    <property type="entry name" value="S2P-M50_like_1"/>
    <property type="match status" value="1"/>
</dbReference>
<feature type="transmembrane region" description="Helical" evidence="13">
    <location>
        <begin position="179"/>
        <end position="207"/>
    </location>
</feature>
<keyword evidence="12 13" id="KW-0472">Membrane</keyword>
<dbReference type="InterPro" id="IPR008915">
    <property type="entry name" value="Peptidase_M50"/>
</dbReference>
<dbReference type="GO" id="GO:0008237">
    <property type="term" value="F:metallopeptidase activity"/>
    <property type="evidence" value="ECO:0007669"/>
    <property type="project" value="UniProtKB-KW"/>
</dbReference>
<organism evidence="15 16">
    <name type="scientific">Paludibacterium purpuratum</name>
    <dbReference type="NCBI Taxonomy" id="1144873"/>
    <lineage>
        <taxon>Bacteria</taxon>
        <taxon>Pseudomonadati</taxon>
        <taxon>Pseudomonadota</taxon>
        <taxon>Betaproteobacteria</taxon>
        <taxon>Neisseriales</taxon>
        <taxon>Chromobacteriaceae</taxon>
        <taxon>Paludibacterium</taxon>
    </lineage>
</organism>
<protein>
    <submittedName>
        <fullName evidence="15">Zn-dependent protease</fullName>
    </submittedName>
</protein>
<dbReference type="EMBL" id="SNZP01000001">
    <property type="protein sequence ID" value="TDR82645.1"/>
    <property type="molecule type" value="Genomic_DNA"/>
</dbReference>
<accession>A0A4R7BF36</accession>
<name>A0A4R7BF36_9NEIS</name>
<feature type="transmembrane region" description="Helical" evidence="13">
    <location>
        <begin position="12"/>
        <end position="32"/>
    </location>
</feature>
<evidence type="ECO:0000256" key="1">
    <source>
        <dbReference type="ARBA" id="ARBA00001947"/>
    </source>
</evidence>
<keyword evidence="8" id="KW-0378">Hydrolase</keyword>
<proteinExistence type="inferred from homology"/>
<keyword evidence="9" id="KW-0862">Zinc</keyword>
<dbReference type="GO" id="GO:0005886">
    <property type="term" value="C:plasma membrane"/>
    <property type="evidence" value="ECO:0007669"/>
    <property type="project" value="UniProtKB-SubCell"/>
</dbReference>
<keyword evidence="4" id="KW-1003">Cell membrane</keyword>
<evidence type="ECO:0000256" key="11">
    <source>
        <dbReference type="ARBA" id="ARBA00023049"/>
    </source>
</evidence>
<evidence type="ECO:0000259" key="14">
    <source>
        <dbReference type="Pfam" id="PF02163"/>
    </source>
</evidence>
<keyword evidence="10 13" id="KW-1133">Transmembrane helix</keyword>
<keyword evidence="11" id="KW-0482">Metalloprotease</keyword>
<dbReference type="PANTHER" id="PTHR35864:SF1">
    <property type="entry name" value="ZINC METALLOPROTEASE YWHC-RELATED"/>
    <property type="match status" value="1"/>
</dbReference>
<keyword evidence="6 13" id="KW-0812">Transmembrane</keyword>
<evidence type="ECO:0000256" key="2">
    <source>
        <dbReference type="ARBA" id="ARBA00004651"/>
    </source>
</evidence>
<reference evidence="15 16" key="1">
    <citation type="submission" date="2019-03" db="EMBL/GenBank/DDBJ databases">
        <title>Genomic Encyclopedia of Type Strains, Phase III (KMG-III): the genomes of soil and plant-associated and newly described type strains.</title>
        <authorList>
            <person name="Whitman W."/>
        </authorList>
    </citation>
    <scope>NUCLEOTIDE SEQUENCE [LARGE SCALE GENOMIC DNA]</scope>
    <source>
        <strain evidence="15 16">CECT 8976</strain>
    </source>
</reference>
<sequence>MDTLNLLQKISVYALPILLAITVHEAAHAYAAKRFGDPTAYVLGRMTLNPLKHIDPFGTILLPLLCLSVGGFIFGWAKPVPVNFGALKNPRFGGLWVAAAGPGANLAMALIWTLLFKLALAMANGYSEPLALMSQAGMTINVMLMALNLLPILPLDGGRILESLLPRPLAWQYSRLEPYGMWVLIGLMVLGQFGGVNVLSLLLSPLVRLMYGLLNMML</sequence>
<dbReference type="InterPro" id="IPR052348">
    <property type="entry name" value="Metallopeptidase_M50B"/>
</dbReference>
<evidence type="ECO:0000313" key="16">
    <source>
        <dbReference type="Proteomes" id="UP000295611"/>
    </source>
</evidence>
<keyword evidence="5 15" id="KW-0645">Protease</keyword>
<feature type="transmembrane region" description="Helical" evidence="13">
    <location>
        <begin position="96"/>
        <end position="118"/>
    </location>
</feature>
<evidence type="ECO:0000256" key="9">
    <source>
        <dbReference type="ARBA" id="ARBA00022833"/>
    </source>
</evidence>
<keyword evidence="16" id="KW-1185">Reference proteome</keyword>
<dbReference type="OrthoDB" id="9800627at2"/>
<evidence type="ECO:0000256" key="13">
    <source>
        <dbReference type="SAM" id="Phobius"/>
    </source>
</evidence>
<feature type="transmembrane region" description="Helical" evidence="13">
    <location>
        <begin position="130"/>
        <end position="153"/>
    </location>
</feature>
<comment type="subcellular location">
    <subcellularLocation>
        <location evidence="2">Cell membrane</location>
        <topology evidence="2">Multi-pass membrane protein</topology>
    </subcellularLocation>
</comment>
<evidence type="ECO:0000256" key="6">
    <source>
        <dbReference type="ARBA" id="ARBA00022692"/>
    </source>
</evidence>
<evidence type="ECO:0000256" key="3">
    <source>
        <dbReference type="ARBA" id="ARBA00007931"/>
    </source>
</evidence>